<accession>A0A1Y2MY28</accession>
<dbReference type="PANTHER" id="PTHR42796:SF4">
    <property type="entry name" value="FUMARYLACETOACETATE HYDROLASE DOMAIN-CONTAINING PROTEIN 2A"/>
    <property type="match status" value="1"/>
</dbReference>
<dbReference type="GO" id="GO:0046872">
    <property type="term" value="F:metal ion binding"/>
    <property type="evidence" value="ECO:0007669"/>
    <property type="project" value="UniProtKB-KW"/>
</dbReference>
<keyword evidence="5" id="KW-1185">Reference proteome</keyword>
<dbReference type="InterPro" id="IPR051121">
    <property type="entry name" value="FAH"/>
</dbReference>
<feature type="domain" description="Fumarylacetoacetase-like C-terminal" evidence="3">
    <location>
        <begin position="86"/>
        <end position="293"/>
    </location>
</feature>
<dbReference type="PANTHER" id="PTHR42796">
    <property type="entry name" value="FUMARYLACETOACETATE HYDROLASE DOMAIN-CONTAINING PROTEIN 2A-RELATED"/>
    <property type="match status" value="1"/>
</dbReference>
<gene>
    <name evidence="4" type="ORF">BG845_02898</name>
</gene>
<dbReference type="EMBL" id="MIGB01000014">
    <property type="protein sequence ID" value="OSY40075.1"/>
    <property type="molecule type" value="Genomic_DNA"/>
</dbReference>
<dbReference type="STRING" id="2074.BG845_02898"/>
<dbReference type="GO" id="GO:0050385">
    <property type="term" value="F:ureidoglycolate lyase activity"/>
    <property type="evidence" value="ECO:0007669"/>
    <property type="project" value="UniProtKB-EC"/>
</dbReference>
<dbReference type="InterPro" id="IPR011234">
    <property type="entry name" value="Fumarylacetoacetase-like_C"/>
</dbReference>
<dbReference type="Pfam" id="PF01557">
    <property type="entry name" value="FAA_hydrolase"/>
    <property type="match status" value="1"/>
</dbReference>
<sequence length="294" mass="30490">MKIALFDSPAGAARLGVVDDAAGTVVDVTGTLPWPHDPDPVTAGWWRGLCRDFDTLGPALAEAAANGTPVPISDVALQAPVLGPSKIVAAASNYADHVAEMHGVQERTLGRVESWMMNFDVFLKAPSSVVGPGSSIVLPPDVVAAGHEVHHESELVVVIGRGGRDIPAESALDAVLGFTAGLDITVRSAADRSRRKSYDTFTPLGPWIATADEIGDGSDLDIELVCGGETRQSVNTRDLVVPVAQIVAYASSIMTLNPGDLLFTGAPPGVGPISPGEKLEMSISRIGAMDVTVA</sequence>
<keyword evidence="2" id="KW-0479">Metal-binding</keyword>
<protein>
    <submittedName>
        <fullName evidence="4">Ureidoglycolate lyase</fullName>
        <ecNumber evidence="4">4.3.2.3</ecNumber>
    </submittedName>
</protein>
<dbReference type="AlphaFoldDB" id="A0A1Y2MY28"/>
<comment type="similarity">
    <text evidence="1">Belongs to the FAH family.</text>
</comment>
<evidence type="ECO:0000259" key="3">
    <source>
        <dbReference type="Pfam" id="PF01557"/>
    </source>
</evidence>
<evidence type="ECO:0000256" key="2">
    <source>
        <dbReference type="ARBA" id="ARBA00022723"/>
    </source>
</evidence>
<keyword evidence="4" id="KW-0456">Lyase</keyword>
<dbReference type="Proteomes" id="UP000194360">
    <property type="component" value="Unassembled WGS sequence"/>
</dbReference>
<dbReference type="Gene3D" id="3.90.850.10">
    <property type="entry name" value="Fumarylacetoacetase-like, C-terminal domain"/>
    <property type="match status" value="1"/>
</dbReference>
<evidence type="ECO:0000313" key="5">
    <source>
        <dbReference type="Proteomes" id="UP000194360"/>
    </source>
</evidence>
<dbReference type="InterPro" id="IPR036663">
    <property type="entry name" value="Fumarylacetoacetase_C_sf"/>
</dbReference>
<organism evidence="4 5">
    <name type="scientific">Pseudonocardia autotrophica</name>
    <name type="common">Amycolata autotrophica</name>
    <name type="synonym">Nocardia autotrophica</name>
    <dbReference type="NCBI Taxonomy" id="2074"/>
    <lineage>
        <taxon>Bacteria</taxon>
        <taxon>Bacillati</taxon>
        <taxon>Actinomycetota</taxon>
        <taxon>Actinomycetes</taxon>
        <taxon>Pseudonocardiales</taxon>
        <taxon>Pseudonocardiaceae</taxon>
        <taxon>Pseudonocardia</taxon>
    </lineage>
</organism>
<proteinExistence type="inferred from homology"/>
<dbReference type="EC" id="4.3.2.3" evidence="4"/>
<dbReference type="OrthoDB" id="9805307at2"/>
<dbReference type="RefSeq" id="WP_085913248.1">
    <property type="nucleotide sequence ID" value="NZ_AP018920.1"/>
</dbReference>
<evidence type="ECO:0000256" key="1">
    <source>
        <dbReference type="ARBA" id="ARBA00010211"/>
    </source>
</evidence>
<reference evidence="4 5" key="1">
    <citation type="submission" date="2016-09" db="EMBL/GenBank/DDBJ databases">
        <title>Pseudonocardia autotrophica DSM535, a candidate organism with high potential of specific P450 cytochromes.</title>
        <authorList>
            <person name="Grumaz C."/>
            <person name="Vainshtein Y."/>
            <person name="Kirstahler P."/>
            <person name="Sohn K."/>
        </authorList>
    </citation>
    <scope>NUCLEOTIDE SEQUENCE [LARGE SCALE GENOMIC DNA]</scope>
    <source>
        <strain evidence="4 5">DSM 535</strain>
    </source>
</reference>
<evidence type="ECO:0000313" key="4">
    <source>
        <dbReference type="EMBL" id="OSY40075.1"/>
    </source>
</evidence>
<dbReference type="GO" id="GO:0044281">
    <property type="term" value="P:small molecule metabolic process"/>
    <property type="evidence" value="ECO:0007669"/>
    <property type="project" value="UniProtKB-ARBA"/>
</dbReference>
<name>A0A1Y2MY28_PSEAH</name>
<comment type="caution">
    <text evidence="4">The sequence shown here is derived from an EMBL/GenBank/DDBJ whole genome shotgun (WGS) entry which is preliminary data.</text>
</comment>
<dbReference type="SUPFAM" id="SSF56529">
    <property type="entry name" value="FAH"/>
    <property type="match status" value="1"/>
</dbReference>